<organism evidence="2 3">
    <name type="scientific">Pelomonas baiyunensis</name>
    <dbReference type="NCBI Taxonomy" id="3299026"/>
    <lineage>
        <taxon>Bacteria</taxon>
        <taxon>Pseudomonadati</taxon>
        <taxon>Pseudomonadota</taxon>
        <taxon>Betaproteobacteria</taxon>
        <taxon>Burkholderiales</taxon>
        <taxon>Sphaerotilaceae</taxon>
        <taxon>Roseateles</taxon>
    </lineage>
</organism>
<evidence type="ECO:0000313" key="3">
    <source>
        <dbReference type="Proteomes" id="UP001606303"/>
    </source>
</evidence>
<evidence type="ECO:0008006" key="4">
    <source>
        <dbReference type="Google" id="ProtNLM"/>
    </source>
</evidence>
<dbReference type="Proteomes" id="UP001606303">
    <property type="component" value="Unassembled WGS sequence"/>
</dbReference>
<proteinExistence type="predicted"/>
<protein>
    <recommendedName>
        <fullName evidence="4">Phosphatidate cytidylyltransferase</fullName>
    </recommendedName>
</protein>
<reference evidence="2 3" key="1">
    <citation type="submission" date="2024-08" db="EMBL/GenBank/DDBJ databases">
        <authorList>
            <person name="Lu H."/>
        </authorList>
    </citation>
    <scope>NUCLEOTIDE SEQUENCE [LARGE SCALE GENOMIC DNA]</scope>
    <source>
        <strain evidence="2 3">BYS87W</strain>
    </source>
</reference>
<feature type="transmembrane region" description="Helical" evidence="1">
    <location>
        <begin position="45"/>
        <end position="61"/>
    </location>
</feature>
<keyword evidence="1" id="KW-0472">Membrane</keyword>
<dbReference type="EMBL" id="JBIGIB010000005">
    <property type="protein sequence ID" value="MFG6468302.1"/>
    <property type="molecule type" value="Genomic_DNA"/>
</dbReference>
<keyword evidence="1" id="KW-0812">Transmembrane</keyword>
<dbReference type="RefSeq" id="WP_394386382.1">
    <property type="nucleotide sequence ID" value="NZ_JBIGIB010000005.1"/>
</dbReference>
<sequence length="73" mass="8147">MDINERIEQSKVRVKSGLRLIGFLLLVAVGSLFFGVVWLAKLGGLAAGFFTLVTLLEYWNVRRLKGRNEPPAT</sequence>
<accession>A0ABW7H2I3</accession>
<name>A0ABW7H2I3_9BURK</name>
<keyword evidence="1" id="KW-1133">Transmembrane helix</keyword>
<keyword evidence="3" id="KW-1185">Reference proteome</keyword>
<gene>
    <name evidence="2" type="ORF">ACG01O_16870</name>
</gene>
<evidence type="ECO:0000313" key="2">
    <source>
        <dbReference type="EMBL" id="MFG6468302.1"/>
    </source>
</evidence>
<evidence type="ECO:0000256" key="1">
    <source>
        <dbReference type="SAM" id="Phobius"/>
    </source>
</evidence>
<feature type="transmembrane region" description="Helical" evidence="1">
    <location>
        <begin position="20"/>
        <end position="39"/>
    </location>
</feature>
<comment type="caution">
    <text evidence="2">The sequence shown here is derived from an EMBL/GenBank/DDBJ whole genome shotgun (WGS) entry which is preliminary data.</text>
</comment>